<feature type="transmembrane region" description="Helical" evidence="8">
    <location>
        <begin position="314"/>
        <end position="332"/>
    </location>
</feature>
<evidence type="ECO:0000256" key="4">
    <source>
        <dbReference type="ARBA" id="ARBA00022475"/>
    </source>
</evidence>
<dbReference type="SUPFAM" id="SSF103473">
    <property type="entry name" value="MFS general substrate transporter"/>
    <property type="match status" value="1"/>
</dbReference>
<keyword evidence="6 8" id="KW-1133">Transmembrane helix</keyword>
<evidence type="ECO:0000259" key="9">
    <source>
        <dbReference type="PROSITE" id="PS50850"/>
    </source>
</evidence>
<keyword evidence="7 8" id="KW-0472">Membrane</keyword>
<keyword evidence="3" id="KW-0813">Transport</keyword>
<dbReference type="AlphaFoldDB" id="A0A939B6B6"/>
<evidence type="ECO:0000313" key="11">
    <source>
        <dbReference type="Proteomes" id="UP000706891"/>
    </source>
</evidence>
<dbReference type="PROSITE" id="PS50850">
    <property type="entry name" value="MFS"/>
    <property type="match status" value="1"/>
</dbReference>
<dbReference type="EMBL" id="JACJJG010000002">
    <property type="protein sequence ID" value="MBM6672506.1"/>
    <property type="molecule type" value="Genomic_DNA"/>
</dbReference>
<evidence type="ECO:0000256" key="2">
    <source>
        <dbReference type="ARBA" id="ARBA00006236"/>
    </source>
</evidence>
<feature type="transmembrane region" description="Helical" evidence="8">
    <location>
        <begin position="83"/>
        <end position="105"/>
    </location>
</feature>
<dbReference type="PANTHER" id="PTHR43124:SF3">
    <property type="entry name" value="CHLORAMPHENICOL EFFLUX PUMP RV0191"/>
    <property type="match status" value="1"/>
</dbReference>
<reference evidence="10" key="1">
    <citation type="submission" date="2020-08" db="EMBL/GenBank/DDBJ databases">
        <authorList>
            <person name="Cejkova D."/>
            <person name="Kubasova T."/>
            <person name="Jahodarova E."/>
            <person name="Rychlik I."/>
        </authorList>
    </citation>
    <scope>NUCLEOTIDE SEQUENCE</scope>
    <source>
        <strain evidence="10">An824</strain>
    </source>
</reference>
<evidence type="ECO:0000256" key="6">
    <source>
        <dbReference type="ARBA" id="ARBA00022989"/>
    </source>
</evidence>
<comment type="similarity">
    <text evidence="2">Belongs to the major facilitator superfamily. Bcr/CmlA family.</text>
</comment>
<feature type="transmembrane region" description="Helical" evidence="8">
    <location>
        <begin position="367"/>
        <end position="388"/>
    </location>
</feature>
<sequence>MRITLEAKKENPRLFLEGFLGLLSTFGPFVLDMYISSFPMITEYYHTVPSMVQMSLASCTVGLALGQLLFGTISDRYGRRQPLLFSLLLFLAATLGCLSVHSITFFIAMRFFQGLAAAGSIVLSRSIAADSYSGSALARMFGIIGMINGVATVLAPMFGGIVVSTGGWRAVFWLLFAIGVTMVFGTILLKESLPSDNRTPLNPNALISDIRKILTNRIYLCAVAQYGLVMAMIFTNLASAPFIMDSYGLSAERISLVFGVNAIALAISAGIAARLGDMRRVIRISSSWALVLAVVLAVTLLTHAGFWAYEGSLFMLYMFVGAMCTASNTLAMGSERNNAGIASALLGTIGYAVGGVVSPLVGLGNVFMTSSIIFVAITAASCMLAHSVKLSDK</sequence>
<name>A0A939B6B6_9BACT</name>
<accession>A0A939B6B6</accession>
<dbReference type="Gene3D" id="1.20.1720.10">
    <property type="entry name" value="Multidrug resistance protein D"/>
    <property type="match status" value="1"/>
</dbReference>
<dbReference type="InterPro" id="IPR036259">
    <property type="entry name" value="MFS_trans_sf"/>
</dbReference>
<proteinExistence type="inferred from homology"/>
<dbReference type="GO" id="GO:1990961">
    <property type="term" value="P:xenobiotic detoxification by transmembrane export across the plasma membrane"/>
    <property type="evidence" value="ECO:0007669"/>
    <property type="project" value="InterPro"/>
</dbReference>
<evidence type="ECO:0000313" key="10">
    <source>
        <dbReference type="EMBL" id="MBM6672506.1"/>
    </source>
</evidence>
<evidence type="ECO:0000256" key="8">
    <source>
        <dbReference type="SAM" id="Phobius"/>
    </source>
</evidence>
<protein>
    <submittedName>
        <fullName evidence="10">Bcr/CflA family efflux MFS transporter</fullName>
    </submittedName>
</protein>
<evidence type="ECO:0000256" key="7">
    <source>
        <dbReference type="ARBA" id="ARBA00023136"/>
    </source>
</evidence>
<organism evidence="10 11">
    <name type="scientific">Marseilla massiliensis</name>
    <dbReference type="NCBI Taxonomy" id="1841864"/>
    <lineage>
        <taxon>Bacteria</taxon>
        <taxon>Pseudomonadati</taxon>
        <taxon>Bacteroidota</taxon>
        <taxon>Bacteroidia</taxon>
        <taxon>Bacteroidales</taxon>
        <taxon>Prevotellaceae</taxon>
        <taxon>Marseilla</taxon>
    </lineage>
</organism>
<comment type="subcellular location">
    <subcellularLocation>
        <location evidence="1">Cell membrane</location>
        <topology evidence="1">Multi-pass membrane protein</topology>
    </subcellularLocation>
</comment>
<feature type="transmembrane region" description="Helical" evidence="8">
    <location>
        <begin position="256"/>
        <end position="276"/>
    </location>
</feature>
<dbReference type="InterPro" id="IPR004812">
    <property type="entry name" value="Efflux_drug-R_Bcr/CmlA"/>
</dbReference>
<evidence type="ECO:0000256" key="3">
    <source>
        <dbReference type="ARBA" id="ARBA00022448"/>
    </source>
</evidence>
<reference evidence="10" key="2">
    <citation type="journal article" date="2021" name="Sci. Rep.">
        <title>The distribution of antibiotic resistance genes in chicken gut microbiota commensals.</title>
        <authorList>
            <person name="Juricova H."/>
            <person name="Matiasovicova J."/>
            <person name="Kubasova T."/>
            <person name="Cejkova D."/>
            <person name="Rychlik I."/>
        </authorList>
    </citation>
    <scope>NUCLEOTIDE SEQUENCE</scope>
    <source>
        <strain evidence="10">An824</strain>
    </source>
</reference>
<dbReference type="NCBIfam" id="TIGR00710">
    <property type="entry name" value="efflux_Bcr_CflA"/>
    <property type="match status" value="1"/>
</dbReference>
<feature type="transmembrane region" description="Helical" evidence="8">
    <location>
        <begin position="12"/>
        <end position="31"/>
    </location>
</feature>
<dbReference type="Pfam" id="PF07690">
    <property type="entry name" value="MFS_1"/>
    <property type="match status" value="1"/>
</dbReference>
<feature type="transmembrane region" description="Helical" evidence="8">
    <location>
        <begin position="51"/>
        <end position="71"/>
    </location>
</feature>
<feature type="transmembrane region" description="Helical" evidence="8">
    <location>
        <begin position="288"/>
        <end position="308"/>
    </location>
</feature>
<dbReference type="InterPro" id="IPR050189">
    <property type="entry name" value="MFS_Efflux_Transporters"/>
</dbReference>
<evidence type="ECO:0000256" key="1">
    <source>
        <dbReference type="ARBA" id="ARBA00004651"/>
    </source>
</evidence>
<dbReference type="InterPro" id="IPR020846">
    <property type="entry name" value="MFS_dom"/>
</dbReference>
<feature type="transmembrane region" description="Helical" evidence="8">
    <location>
        <begin position="170"/>
        <end position="189"/>
    </location>
</feature>
<keyword evidence="4" id="KW-1003">Cell membrane</keyword>
<keyword evidence="5 8" id="KW-0812">Transmembrane</keyword>
<dbReference type="Proteomes" id="UP000706891">
    <property type="component" value="Unassembled WGS sequence"/>
</dbReference>
<dbReference type="InterPro" id="IPR011701">
    <property type="entry name" value="MFS"/>
</dbReference>
<feature type="transmembrane region" description="Helical" evidence="8">
    <location>
        <begin position="111"/>
        <end position="128"/>
    </location>
</feature>
<dbReference type="GO" id="GO:0005886">
    <property type="term" value="C:plasma membrane"/>
    <property type="evidence" value="ECO:0007669"/>
    <property type="project" value="UniProtKB-SubCell"/>
</dbReference>
<dbReference type="GO" id="GO:0042910">
    <property type="term" value="F:xenobiotic transmembrane transporter activity"/>
    <property type="evidence" value="ECO:0007669"/>
    <property type="project" value="InterPro"/>
</dbReference>
<evidence type="ECO:0000256" key="5">
    <source>
        <dbReference type="ARBA" id="ARBA00022692"/>
    </source>
</evidence>
<dbReference type="RefSeq" id="WP_205102949.1">
    <property type="nucleotide sequence ID" value="NZ_JACJJG010000002.1"/>
</dbReference>
<dbReference type="PANTHER" id="PTHR43124">
    <property type="entry name" value="PURINE EFFLUX PUMP PBUE"/>
    <property type="match status" value="1"/>
</dbReference>
<feature type="domain" description="Major facilitator superfamily (MFS) profile" evidence="9">
    <location>
        <begin position="13"/>
        <end position="393"/>
    </location>
</feature>
<feature type="transmembrane region" description="Helical" evidence="8">
    <location>
        <begin position="339"/>
        <end position="361"/>
    </location>
</feature>
<comment type="caution">
    <text evidence="10">The sequence shown here is derived from an EMBL/GenBank/DDBJ whole genome shotgun (WGS) entry which is preliminary data.</text>
</comment>
<gene>
    <name evidence="10" type="ORF">H6A34_01180</name>
</gene>
<feature type="transmembrane region" description="Helical" evidence="8">
    <location>
        <begin position="140"/>
        <end position="164"/>
    </location>
</feature>
<keyword evidence="11" id="KW-1185">Reference proteome</keyword>
<feature type="transmembrane region" description="Helical" evidence="8">
    <location>
        <begin position="218"/>
        <end position="244"/>
    </location>
</feature>